<feature type="domain" description="EGF-like" evidence="3">
    <location>
        <begin position="770"/>
        <end position="804"/>
    </location>
</feature>
<feature type="domain" description="EGF-like" evidence="3">
    <location>
        <begin position="438"/>
        <end position="470"/>
    </location>
</feature>
<feature type="domain" description="EGF-like" evidence="3">
    <location>
        <begin position="206"/>
        <end position="240"/>
    </location>
</feature>
<feature type="transmembrane region" description="Helical" evidence="2">
    <location>
        <begin position="1576"/>
        <end position="1597"/>
    </location>
</feature>
<evidence type="ECO:0000256" key="1">
    <source>
        <dbReference type="SAM" id="MobiDB-lite"/>
    </source>
</evidence>
<feature type="domain" description="EGF-like" evidence="3">
    <location>
        <begin position="350"/>
        <end position="383"/>
    </location>
</feature>
<feature type="domain" description="EGF-like" evidence="3">
    <location>
        <begin position="1002"/>
        <end position="1040"/>
    </location>
</feature>
<dbReference type="InterPro" id="IPR009030">
    <property type="entry name" value="Growth_fac_rcpt_cys_sf"/>
</dbReference>
<dbReference type="PANTHER" id="PTHR23275">
    <property type="entry name" value="CABRIOLET.-RELATED"/>
    <property type="match status" value="1"/>
</dbReference>
<keyword evidence="2" id="KW-1133">Transmembrane helix</keyword>
<reference evidence="5" key="1">
    <citation type="journal article" date="2006" name="PLoS Biol.">
        <title>Macronuclear genome sequence of the ciliate Tetrahymena thermophila, a model eukaryote.</title>
        <authorList>
            <person name="Eisen J.A."/>
            <person name="Coyne R.S."/>
            <person name="Wu M."/>
            <person name="Wu D."/>
            <person name="Thiagarajan M."/>
            <person name="Wortman J.R."/>
            <person name="Badger J.H."/>
            <person name="Ren Q."/>
            <person name="Amedeo P."/>
            <person name="Jones K.M."/>
            <person name="Tallon L.J."/>
            <person name="Delcher A.L."/>
            <person name="Salzberg S.L."/>
            <person name="Silva J.C."/>
            <person name="Haas B.J."/>
            <person name="Majoros W.H."/>
            <person name="Farzad M."/>
            <person name="Carlton J.M."/>
            <person name="Smith R.K. Jr."/>
            <person name="Garg J."/>
            <person name="Pearlman R.E."/>
            <person name="Karrer K.M."/>
            <person name="Sun L."/>
            <person name="Manning G."/>
            <person name="Elde N.C."/>
            <person name="Turkewitz A.P."/>
            <person name="Asai D.J."/>
            <person name="Wilkes D.E."/>
            <person name="Wang Y."/>
            <person name="Cai H."/>
            <person name="Collins K."/>
            <person name="Stewart B.A."/>
            <person name="Lee S.R."/>
            <person name="Wilamowska K."/>
            <person name="Weinberg Z."/>
            <person name="Ruzzo W.L."/>
            <person name="Wloga D."/>
            <person name="Gaertig J."/>
            <person name="Frankel J."/>
            <person name="Tsao C.-C."/>
            <person name="Gorovsky M.A."/>
            <person name="Keeling P.J."/>
            <person name="Waller R.F."/>
            <person name="Patron N.J."/>
            <person name="Cherry J.M."/>
            <person name="Stover N.A."/>
            <person name="Krieger C.J."/>
            <person name="del Toro C."/>
            <person name="Ryder H.F."/>
            <person name="Williamson S.C."/>
            <person name="Barbeau R.A."/>
            <person name="Hamilton E.P."/>
            <person name="Orias E."/>
        </authorList>
    </citation>
    <scope>NUCLEOTIDE SEQUENCE [LARGE SCALE GENOMIC DNA]</scope>
    <source>
        <strain evidence="5">SB210</strain>
    </source>
</reference>
<dbReference type="GeneID" id="7824403"/>
<keyword evidence="2" id="KW-0472">Membrane</keyword>
<evidence type="ECO:0000313" key="4">
    <source>
        <dbReference type="EMBL" id="EAR82384.2"/>
    </source>
</evidence>
<dbReference type="PANTHER" id="PTHR23275:SF100">
    <property type="entry name" value="EGF-LIKE DOMAIN-CONTAINING PROTEIN"/>
    <property type="match status" value="1"/>
</dbReference>
<feature type="transmembrane region" description="Helical" evidence="2">
    <location>
        <begin position="1293"/>
        <end position="1312"/>
    </location>
</feature>
<evidence type="ECO:0000256" key="2">
    <source>
        <dbReference type="SAM" id="Phobius"/>
    </source>
</evidence>
<dbReference type="Gene3D" id="2.10.220.10">
    <property type="entry name" value="Hormone Receptor, Insulin-like Growth Factor Receptor 1, Chain A, domain 2"/>
    <property type="match status" value="1"/>
</dbReference>
<feature type="transmembrane region" description="Helical" evidence="2">
    <location>
        <begin position="1347"/>
        <end position="1366"/>
    </location>
</feature>
<dbReference type="HOGENOM" id="CLU_244588_0_0_1"/>
<dbReference type="KEGG" id="tet:TTHERM_01169520"/>
<sequence>MRTKIQLNTLNESSFLFLIINLFFIKISHGLEVLYDVNFTQQSIDCNGLFSSGWSTVGTSFINGSQCSLQCTRSDTNGNISLLSLNPASYPSGFKLEQQITQPYSIIGADIVYSLDQSQMQISMIDGVNIIQSQTISSTREIGQFGINYSVNCPSYDTNRKTYITSLLYKQKLSSNSIILQFQQQQLSSTQSQNLMGIAQIRLWANCVQNCQVCTDSTNCQKCFPGFQVTSLPSGQRVCEQTFNACQASCDTCNNSIDNSVSICNICIYGYMMNGSNVCVPLKTCPINQYFSYASNSCVNYTNKCYIQTSYKTNQWASCDGQVDPGVYRCGLTTSILIYDWQNYKLAKCGCPDSYCTACLNSSNKCYQCQPGYSITGSQTQCTYTGSCPANYYFEPNSQTCQPICSTNCDYCTLTSCIYCKRDQNYYITSSNYKNCAVCSIQNCNKCNGSGQCSQCIQGYYLSIDYLKCETCQVSNCAKCSVFSNICLTCNLNYSLANNQCLCKQNNSCQICDSTDGSLCLTCFQGYTYNSIQKTCSCSLLGCTQCKPQDGTKCQANSCQIGYTYDSISQTCICGVQNCATCNPTNGQICDGCIAGYQAVGKSQCQCNLSNCASCNPLNGNECSVCKNGYSLNSTTKICQSNIPYCQTNNQIDVSKCDVCQQYYTQNQSQTKCIPIISNCLYIDSNNNCTQCAQNYLLQDNTCTCNVQYCQQCDPNDGSQCITCNSFYNKSQTNQQCISSISSCELINSSGVCSQCVNGYQLDLTNNQCICTVNNCNQCNAQDGTKCDQCNSNYLKLFNNTKCLKSIQNCLDYNSDGSCKTCVQDYLYNPIDNTCNCAIQNCQSCNMQSGSICDSCYSFYNLDMINKNLCAPSIQNCQAINSSGICTQCAQGFNYDSINNTCNCSVQNCLQCSAQIGTICQICSSGYLPNSTNTICQLQTQNCLEFNKSNNQCIKCQQGYTFDQINNICICSAQNCIQCSLSDGSQCINCQKNYLSINNQCICQAKNCSQCSVGDGLLCSQCQSNFFLYPKDSQCYQNCQQNQIFNPLLLKCEQCQISNCLKCKDFDSSHCLQCNDGYNLDNPQKCSLIEVCQVLKCKQCSQTDLTKCSICQDNYVLDNNQQCNNQFTNSFRLSQNLLDSGYLIYINFNSQIALSNLSIDQLISIQINNFNNFQVTSYQLVNNQQIKATLQVTSNCKQNTLTVSIIDNNFAQINNLLNRQDSILLSDFVILSSQQRQQAQAIKDTANTIQSSLLSSILPIAILGNFYVLFNMIDHTTFLYFLLFVNVRHPQNILNFCSIFQNFQMAFIPNVFNVYLMDQGYSQNYTPKKFLEQQCDAYFLNEAGQSIFIISCIMFIYFCLKILYLFDTPFKSYIEKKIQSGWEYCGFIDLFAFVQVYVFLGVLLQFFSFEFVESLNFLNYSLFSVGLIGSFLIPMCIFLFLHKCKDLTTPQVQQQFSSIVGGLRIASPQEIKEANITSKRVYYQLHYIKYNYIFLTIRKLLFCILLVFMHDYPYVQIPLIVMQNLILSFYYLYLWPHDKGYENIRNAISEYLLIGMELILVILVKDDQDQNESQRFFYGWIFISLAITLMSIHFISVIIDFVKLIFRLLSFVILFIKSTVQFLIRYYKQSKVKNDNASVKNQKQDLRNSKLFISAHLKTIAQSLDQTFTSSTKKVLFERNQVKNHSILKNKKLKHILASVNVVVPSEHQIVRFSSRKGSQNNSFEHQKDDSTSNFYNSGVFCSSTRSVAQQKLVAFQNNENKDENQNQKSTFFQMQSPPAANMSSFEFNPFTKSLIDQQLSIRGNSTFQKSSKFNSPNSSFQEENDQSINQ</sequence>
<dbReference type="RefSeq" id="XP_001030047.2">
    <property type="nucleotide sequence ID" value="XM_001030047.2"/>
</dbReference>
<feature type="transmembrane region" description="Helical" evidence="2">
    <location>
        <begin position="1387"/>
        <end position="1408"/>
    </location>
</feature>
<feature type="domain" description="EGF-like" evidence="3">
    <location>
        <begin position="471"/>
        <end position="502"/>
    </location>
</feature>
<dbReference type="eggNOG" id="ENOG502SD80">
    <property type="taxonomic scope" value="Eukaryota"/>
</dbReference>
<dbReference type="SMART" id="SM00261">
    <property type="entry name" value="FU"/>
    <property type="match status" value="7"/>
</dbReference>
<dbReference type="SMART" id="SM00181">
    <property type="entry name" value="EGF"/>
    <property type="match status" value="12"/>
</dbReference>
<feature type="transmembrane region" description="Helical" evidence="2">
    <location>
        <begin position="1420"/>
        <end position="1441"/>
    </location>
</feature>
<dbReference type="SUPFAM" id="SSF57184">
    <property type="entry name" value="Growth factor receptor domain"/>
    <property type="match status" value="6"/>
</dbReference>
<dbReference type="EMBL" id="GG662687">
    <property type="protein sequence ID" value="EAR82384.2"/>
    <property type="molecule type" value="Genomic_DNA"/>
</dbReference>
<dbReference type="InterPro" id="IPR006212">
    <property type="entry name" value="Furin_repeat"/>
</dbReference>
<dbReference type="Proteomes" id="UP000009168">
    <property type="component" value="Unassembled WGS sequence"/>
</dbReference>
<feature type="domain" description="EGF-like" evidence="3">
    <location>
        <begin position="1054"/>
        <end position="1087"/>
    </location>
</feature>
<dbReference type="InterPro" id="IPR000742">
    <property type="entry name" value="EGF"/>
</dbReference>
<organism evidence="4 5">
    <name type="scientific">Tetrahymena thermophila (strain SB210)</name>
    <dbReference type="NCBI Taxonomy" id="312017"/>
    <lineage>
        <taxon>Eukaryota</taxon>
        <taxon>Sar</taxon>
        <taxon>Alveolata</taxon>
        <taxon>Ciliophora</taxon>
        <taxon>Intramacronucleata</taxon>
        <taxon>Oligohymenophorea</taxon>
        <taxon>Hymenostomatida</taxon>
        <taxon>Tetrahymenina</taxon>
        <taxon>Tetrahymenidae</taxon>
        <taxon>Tetrahymena</taxon>
    </lineage>
</organism>
<feature type="domain" description="EGF-like" evidence="3">
    <location>
        <begin position="604"/>
        <end position="640"/>
    </location>
</feature>
<feature type="domain" description="EGF-like" evidence="3">
    <location>
        <begin position="903"/>
        <end position="937"/>
    </location>
</feature>
<proteinExistence type="predicted"/>
<evidence type="ECO:0000313" key="5">
    <source>
        <dbReference type="Proteomes" id="UP000009168"/>
    </source>
</evidence>
<dbReference type="OrthoDB" id="282489at2759"/>
<accession>Q22AQ1</accession>
<keyword evidence="5" id="KW-1185">Reference proteome</keyword>
<feature type="transmembrane region" description="Helical" evidence="2">
    <location>
        <begin position="1490"/>
        <end position="1509"/>
    </location>
</feature>
<name>Q22AQ1_TETTS</name>
<feature type="domain" description="EGF-like" evidence="3">
    <location>
        <begin position="1091"/>
        <end position="1124"/>
    </location>
</feature>
<evidence type="ECO:0000259" key="3">
    <source>
        <dbReference type="SMART" id="SM00181"/>
    </source>
</evidence>
<keyword evidence="2" id="KW-0812">Transmembrane</keyword>
<dbReference type="InParanoid" id="Q22AQ1"/>
<gene>
    <name evidence="4" type="ORF">TTHERM_01169520</name>
</gene>
<dbReference type="InterPro" id="IPR052798">
    <property type="entry name" value="Giardia_VSA"/>
</dbReference>
<feature type="transmembrane region" description="Helical" evidence="2">
    <location>
        <begin position="1515"/>
        <end position="1535"/>
    </location>
</feature>
<feature type="domain" description="EGF-like" evidence="3">
    <location>
        <begin position="245"/>
        <end position="280"/>
    </location>
</feature>
<protein>
    <recommendedName>
        <fullName evidence="3">EGF-like domain-containing protein</fullName>
    </recommendedName>
</protein>
<feature type="transmembrane region" description="Helical" evidence="2">
    <location>
        <begin position="1604"/>
        <end position="1624"/>
    </location>
</feature>
<feature type="compositionally biased region" description="Low complexity" evidence="1">
    <location>
        <begin position="1809"/>
        <end position="1822"/>
    </location>
</feature>
<feature type="region of interest" description="Disordered" evidence="1">
    <location>
        <begin position="1808"/>
        <end position="1831"/>
    </location>
</feature>
<feature type="domain" description="EGF-like" evidence="3">
    <location>
        <begin position="537"/>
        <end position="573"/>
    </location>
</feature>